<keyword evidence="4 6" id="KW-1133">Transmembrane helix</keyword>
<feature type="transmembrane region" description="Helical" evidence="6">
    <location>
        <begin position="7"/>
        <end position="25"/>
    </location>
</feature>
<keyword evidence="5 6" id="KW-0472">Membrane</keyword>
<dbReference type="GO" id="GO:0016020">
    <property type="term" value="C:membrane"/>
    <property type="evidence" value="ECO:0007669"/>
    <property type="project" value="UniProtKB-SubCell"/>
</dbReference>
<dbReference type="InterPro" id="IPR026748">
    <property type="entry name" value="Clarin"/>
</dbReference>
<name>A0AAE9JHI8_CAEBR</name>
<dbReference type="PANTHER" id="PTHR31548">
    <property type="entry name" value="CLARIN"/>
    <property type="match status" value="1"/>
</dbReference>
<gene>
    <name evidence="7" type="ORF">L5515_011606</name>
</gene>
<keyword evidence="3 6" id="KW-0812">Transmembrane</keyword>
<comment type="subcellular location">
    <subcellularLocation>
        <location evidence="1">Membrane</location>
        <topology evidence="1">Multi-pass membrane protein</topology>
    </subcellularLocation>
</comment>
<dbReference type="PANTHER" id="PTHR31548:SF1">
    <property type="entry name" value="LD47387P"/>
    <property type="match status" value="1"/>
</dbReference>
<keyword evidence="8" id="KW-1185">Reference proteome</keyword>
<evidence type="ECO:0000256" key="6">
    <source>
        <dbReference type="SAM" id="Phobius"/>
    </source>
</evidence>
<comment type="similarity">
    <text evidence="2">Belongs to the clarin family.</text>
</comment>
<dbReference type="EMBL" id="CP092623">
    <property type="protein sequence ID" value="UMM29058.1"/>
    <property type="molecule type" value="Genomic_DNA"/>
</dbReference>
<evidence type="ECO:0000313" key="7">
    <source>
        <dbReference type="EMBL" id="UMM29058.1"/>
    </source>
</evidence>
<dbReference type="Proteomes" id="UP000829354">
    <property type="component" value="Chromosome IV"/>
</dbReference>
<evidence type="ECO:0000313" key="8">
    <source>
        <dbReference type="Proteomes" id="UP000829354"/>
    </source>
</evidence>
<sequence length="159" mass="17934">MDKTHKLAVFISMCAFIFSIFFTIISGCSEYWARAEVIDTRKFRHAGAVHSGIFAGNREIDFGQGAVNTRFTAVSHGGALALFYSQFQSSFKTTMLLEEQHDIGFTTFNQASLSYAFYMSLCALFALYIPPLTLVVFTEKFIHSRSKTPTNFDPTLMLY</sequence>
<evidence type="ECO:0000256" key="4">
    <source>
        <dbReference type="ARBA" id="ARBA00022989"/>
    </source>
</evidence>
<evidence type="ECO:0000256" key="5">
    <source>
        <dbReference type="ARBA" id="ARBA00023136"/>
    </source>
</evidence>
<dbReference type="GO" id="GO:0007605">
    <property type="term" value="P:sensory perception of sound"/>
    <property type="evidence" value="ECO:0007669"/>
    <property type="project" value="UniProtKB-ARBA"/>
</dbReference>
<feature type="transmembrane region" description="Helical" evidence="6">
    <location>
        <begin position="115"/>
        <end position="137"/>
    </location>
</feature>
<reference evidence="7 8" key="1">
    <citation type="submission" date="2022-04" db="EMBL/GenBank/DDBJ databases">
        <title>Chromosome-level reference genomes for two strains of Caenorhabditis briggsae: an improved platform for comparative genomics.</title>
        <authorList>
            <person name="Stevens L."/>
            <person name="Andersen E."/>
        </authorList>
    </citation>
    <scope>NUCLEOTIDE SEQUENCE [LARGE SCALE GENOMIC DNA]</scope>
    <source>
        <strain evidence="7">VX34</strain>
        <tissue evidence="7">Whole-organism</tissue>
    </source>
</reference>
<proteinExistence type="inferred from homology"/>
<organism evidence="7 8">
    <name type="scientific">Caenorhabditis briggsae</name>
    <dbReference type="NCBI Taxonomy" id="6238"/>
    <lineage>
        <taxon>Eukaryota</taxon>
        <taxon>Metazoa</taxon>
        <taxon>Ecdysozoa</taxon>
        <taxon>Nematoda</taxon>
        <taxon>Chromadorea</taxon>
        <taxon>Rhabditida</taxon>
        <taxon>Rhabditina</taxon>
        <taxon>Rhabditomorpha</taxon>
        <taxon>Rhabditoidea</taxon>
        <taxon>Rhabditidae</taxon>
        <taxon>Peloderinae</taxon>
        <taxon>Caenorhabditis</taxon>
    </lineage>
</organism>
<evidence type="ECO:0000256" key="2">
    <source>
        <dbReference type="ARBA" id="ARBA00005787"/>
    </source>
</evidence>
<evidence type="ECO:0000256" key="3">
    <source>
        <dbReference type="ARBA" id="ARBA00022692"/>
    </source>
</evidence>
<protein>
    <submittedName>
        <fullName evidence="7">Uncharacterized protein</fullName>
    </submittedName>
</protein>
<evidence type="ECO:0000256" key="1">
    <source>
        <dbReference type="ARBA" id="ARBA00004141"/>
    </source>
</evidence>
<dbReference type="AlphaFoldDB" id="A0AAE9JHI8"/>
<accession>A0AAE9JHI8</accession>